<evidence type="ECO:0000313" key="3">
    <source>
        <dbReference type="Proteomes" id="UP000006591"/>
    </source>
</evidence>
<accession>A0A0E0H1N6</accession>
<evidence type="ECO:0000313" key="2">
    <source>
        <dbReference type="EnsemblPlants" id="ONIVA04G12970.1"/>
    </source>
</evidence>
<dbReference type="AlphaFoldDB" id="A0A0E0H1N6"/>
<reference evidence="2" key="1">
    <citation type="submission" date="2015-04" db="UniProtKB">
        <authorList>
            <consortium name="EnsemblPlants"/>
        </authorList>
    </citation>
    <scope>IDENTIFICATION</scope>
    <source>
        <strain evidence="2">SL10</strain>
    </source>
</reference>
<sequence length="71" mass="7772">MKSRRISFTSKYGAVEEERHRGLAPSPMIGTLSDLRPPVAGSPPPSLSDLQLSKASSRLREAVGPRPRMRT</sequence>
<protein>
    <submittedName>
        <fullName evidence="2">Uncharacterized protein</fullName>
    </submittedName>
</protein>
<dbReference type="Gramene" id="ONIVA04G12970.1">
    <property type="protein sequence ID" value="ONIVA04G12970.1"/>
    <property type="gene ID" value="ONIVA04G12970"/>
</dbReference>
<keyword evidence="3" id="KW-1185">Reference proteome</keyword>
<dbReference type="HOGENOM" id="CLU_2744336_0_0_1"/>
<dbReference type="EnsemblPlants" id="ONIVA04G12970.1">
    <property type="protein sequence ID" value="ONIVA04G12970.1"/>
    <property type="gene ID" value="ONIVA04G12970"/>
</dbReference>
<reference evidence="2" key="2">
    <citation type="submission" date="2018-04" db="EMBL/GenBank/DDBJ databases">
        <title>OnivRS2 (Oryza nivara Reference Sequence Version 2).</title>
        <authorList>
            <person name="Zhang J."/>
            <person name="Kudrna D."/>
            <person name="Lee S."/>
            <person name="Talag J."/>
            <person name="Rajasekar S."/>
            <person name="Welchert J."/>
            <person name="Hsing Y.-I."/>
            <person name="Wing R.A."/>
        </authorList>
    </citation>
    <scope>NUCLEOTIDE SEQUENCE [LARGE SCALE GENOMIC DNA]</scope>
    <source>
        <strain evidence="2">SL10</strain>
    </source>
</reference>
<organism evidence="2">
    <name type="scientific">Oryza nivara</name>
    <name type="common">Indian wild rice</name>
    <name type="synonym">Oryza sativa f. spontanea</name>
    <dbReference type="NCBI Taxonomy" id="4536"/>
    <lineage>
        <taxon>Eukaryota</taxon>
        <taxon>Viridiplantae</taxon>
        <taxon>Streptophyta</taxon>
        <taxon>Embryophyta</taxon>
        <taxon>Tracheophyta</taxon>
        <taxon>Spermatophyta</taxon>
        <taxon>Magnoliopsida</taxon>
        <taxon>Liliopsida</taxon>
        <taxon>Poales</taxon>
        <taxon>Poaceae</taxon>
        <taxon>BOP clade</taxon>
        <taxon>Oryzoideae</taxon>
        <taxon>Oryzeae</taxon>
        <taxon>Oryzinae</taxon>
        <taxon>Oryza</taxon>
    </lineage>
</organism>
<name>A0A0E0H1N6_ORYNI</name>
<dbReference type="Proteomes" id="UP000006591">
    <property type="component" value="Chromosome 4"/>
</dbReference>
<evidence type="ECO:0000256" key="1">
    <source>
        <dbReference type="SAM" id="MobiDB-lite"/>
    </source>
</evidence>
<feature type="region of interest" description="Disordered" evidence="1">
    <location>
        <begin position="17"/>
        <end position="71"/>
    </location>
</feature>
<proteinExistence type="predicted"/>